<keyword evidence="1" id="KW-0175">Coiled coil</keyword>
<dbReference type="Proteomes" id="UP001183414">
    <property type="component" value="Unassembled WGS sequence"/>
</dbReference>
<evidence type="ECO:0000256" key="1">
    <source>
        <dbReference type="SAM" id="Coils"/>
    </source>
</evidence>
<evidence type="ECO:0000313" key="2">
    <source>
        <dbReference type="EMBL" id="MDT0378256.1"/>
    </source>
</evidence>
<keyword evidence="3" id="KW-1185">Reference proteome</keyword>
<sequence length="168" mass="18910">MQSSRRSLLAVYLNDHLAGATAGTQLLRRAARRHRDDAIGRELGELAREVAEDRRSLQRIMSDLGLPRQRLRIVAGWAGERAVRFKPNGRLLRRSPLSDLIDVEAMRLGVEGKAAAWRTLADLVADEHRLKSDDLHRLLHRAERQAEVLERLRRQSAAQAWGAGETSG</sequence>
<feature type="coiled-coil region" evidence="1">
    <location>
        <begin position="125"/>
        <end position="159"/>
    </location>
</feature>
<protein>
    <submittedName>
        <fullName evidence="2">Uncharacterized protein</fullName>
    </submittedName>
</protein>
<proteinExistence type="predicted"/>
<organism evidence="2 3">
    <name type="scientific">Streptomyces hazeniae</name>
    <dbReference type="NCBI Taxonomy" id="3075538"/>
    <lineage>
        <taxon>Bacteria</taxon>
        <taxon>Bacillati</taxon>
        <taxon>Actinomycetota</taxon>
        <taxon>Actinomycetes</taxon>
        <taxon>Kitasatosporales</taxon>
        <taxon>Streptomycetaceae</taxon>
        <taxon>Streptomyces</taxon>
    </lineage>
</organism>
<reference evidence="3" key="1">
    <citation type="submission" date="2023-07" db="EMBL/GenBank/DDBJ databases">
        <title>30 novel species of actinomycetes from the DSMZ collection.</title>
        <authorList>
            <person name="Nouioui I."/>
        </authorList>
    </citation>
    <scope>NUCLEOTIDE SEQUENCE [LARGE SCALE GENOMIC DNA]</scope>
    <source>
        <strain evidence="3">DSM 42041</strain>
    </source>
</reference>
<dbReference type="EMBL" id="JAVREQ010000003">
    <property type="protein sequence ID" value="MDT0378256.1"/>
    <property type="molecule type" value="Genomic_DNA"/>
</dbReference>
<evidence type="ECO:0000313" key="3">
    <source>
        <dbReference type="Proteomes" id="UP001183414"/>
    </source>
</evidence>
<name>A0ABU2NMR8_9ACTN</name>
<comment type="caution">
    <text evidence="2">The sequence shown here is derived from an EMBL/GenBank/DDBJ whole genome shotgun (WGS) entry which is preliminary data.</text>
</comment>
<gene>
    <name evidence="2" type="ORF">RM572_05615</name>
</gene>
<accession>A0ABU2NMR8</accession>
<dbReference type="RefSeq" id="WP_311672165.1">
    <property type="nucleotide sequence ID" value="NZ_JAVREQ010000003.1"/>
</dbReference>